<accession>A0A8H4VWF0</accession>
<dbReference type="PROSITE" id="PS51762">
    <property type="entry name" value="GH16_2"/>
    <property type="match status" value="1"/>
</dbReference>
<dbReference type="SUPFAM" id="SSF49899">
    <property type="entry name" value="Concanavalin A-like lectins/glucanases"/>
    <property type="match status" value="1"/>
</dbReference>
<dbReference type="InterPro" id="IPR013320">
    <property type="entry name" value="ConA-like_dom_sf"/>
</dbReference>
<dbReference type="PANTHER" id="PTHR10963:SF24">
    <property type="entry name" value="GLYCOSIDASE C21B10.07-RELATED"/>
    <property type="match status" value="1"/>
</dbReference>
<keyword evidence="3" id="KW-1185">Reference proteome</keyword>
<dbReference type="Gene3D" id="2.60.120.200">
    <property type="match status" value="1"/>
</dbReference>
<dbReference type="Proteomes" id="UP000521872">
    <property type="component" value="Unassembled WGS sequence"/>
</dbReference>
<organism evidence="2 3">
    <name type="scientific">Agrocybe pediades</name>
    <dbReference type="NCBI Taxonomy" id="84607"/>
    <lineage>
        <taxon>Eukaryota</taxon>
        <taxon>Fungi</taxon>
        <taxon>Dikarya</taxon>
        <taxon>Basidiomycota</taxon>
        <taxon>Agaricomycotina</taxon>
        <taxon>Agaricomycetes</taxon>
        <taxon>Agaricomycetidae</taxon>
        <taxon>Agaricales</taxon>
        <taxon>Agaricineae</taxon>
        <taxon>Strophariaceae</taxon>
        <taxon>Agrocybe</taxon>
    </lineage>
</organism>
<reference evidence="2 3" key="1">
    <citation type="submission" date="2019-12" db="EMBL/GenBank/DDBJ databases">
        <authorList>
            <person name="Floudas D."/>
            <person name="Bentzer J."/>
            <person name="Ahren D."/>
            <person name="Johansson T."/>
            <person name="Persson P."/>
            <person name="Tunlid A."/>
        </authorList>
    </citation>
    <scope>NUCLEOTIDE SEQUENCE [LARGE SCALE GENOMIC DNA]</scope>
    <source>
        <strain evidence="2 3">CBS 102.39</strain>
    </source>
</reference>
<dbReference type="AlphaFoldDB" id="A0A8H4VWF0"/>
<proteinExistence type="predicted"/>
<evidence type="ECO:0000313" key="3">
    <source>
        <dbReference type="Proteomes" id="UP000521872"/>
    </source>
</evidence>
<gene>
    <name evidence="2" type="ORF">D9613_008992</name>
</gene>
<protein>
    <recommendedName>
        <fullName evidence="1">GH16 domain-containing protein</fullName>
    </recommendedName>
</protein>
<dbReference type="GO" id="GO:0009251">
    <property type="term" value="P:glucan catabolic process"/>
    <property type="evidence" value="ECO:0007669"/>
    <property type="project" value="TreeGrafter"/>
</dbReference>
<evidence type="ECO:0000259" key="1">
    <source>
        <dbReference type="PROSITE" id="PS51762"/>
    </source>
</evidence>
<dbReference type="GO" id="GO:0004553">
    <property type="term" value="F:hydrolase activity, hydrolyzing O-glycosyl compounds"/>
    <property type="evidence" value="ECO:0007669"/>
    <property type="project" value="InterPro"/>
</dbReference>
<dbReference type="Pfam" id="PF26113">
    <property type="entry name" value="GH16_XgeA"/>
    <property type="match status" value="1"/>
</dbReference>
<dbReference type="CDD" id="cd02181">
    <property type="entry name" value="GH16_fungal_Lam16A_glucanase"/>
    <property type="match status" value="1"/>
</dbReference>
<dbReference type="InterPro" id="IPR050546">
    <property type="entry name" value="Glycosyl_Hydrlase_16"/>
</dbReference>
<dbReference type="InterPro" id="IPR000757">
    <property type="entry name" value="Beta-glucanase-like"/>
</dbReference>
<name>A0A8H4VWF0_9AGAR</name>
<dbReference type="EMBL" id="JAACJL010000002">
    <property type="protein sequence ID" value="KAF4622424.1"/>
    <property type="molecule type" value="Genomic_DNA"/>
</dbReference>
<sequence>MPIYNPSPLKTVFMRFEDSEQEIGMINIIQLGCYIPHTSAQEWNFISIHEMLLSASATDMLLRQSSSHLCLNTTRSVDGTRFLPFPLVHPPASCPSIGVPSSSFSMKLLGTLAAVIPALGLLARAYSLADNVVGSGFYNAFDWETMADPSNGRVQFLDQQTSKSRNLTYATSDTFILRADFQTVLDPRGPGRDSFRIKSKKSYTTHVAVFDVRHMPEGCATWPAIWEVKETEWPGSGEVDIVEGINDHGPNLSALHTAQGCSMPSSRAQSGYSGQQDCSTTPADHTGCTVHYPTANSFGPSFNSAGGGWYAFERAQDHMKVWFWSRNDGSVPGEVKMGRPEINPSNWGTPTAFFPNTSCDFSQHFKEHNIIINLTLCGDWAGQFFNQNGCPGQCADYVNNNPSAFRNAYFEFASMRVYQ</sequence>
<comment type="caution">
    <text evidence="2">The sequence shown here is derived from an EMBL/GenBank/DDBJ whole genome shotgun (WGS) entry which is preliminary data.</text>
</comment>
<dbReference type="PANTHER" id="PTHR10963">
    <property type="entry name" value="GLYCOSYL HYDROLASE-RELATED"/>
    <property type="match status" value="1"/>
</dbReference>
<feature type="domain" description="GH16" evidence="1">
    <location>
        <begin position="141"/>
        <end position="389"/>
    </location>
</feature>
<evidence type="ECO:0000313" key="2">
    <source>
        <dbReference type="EMBL" id="KAF4622424.1"/>
    </source>
</evidence>